<dbReference type="CDD" id="cd00082">
    <property type="entry name" value="HisKA"/>
    <property type="match status" value="1"/>
</dbReference>
<dbReference type="PROSITE" id="PS50109">
    <property type="entry name" value="HIS_KIN"/>
    <property type="match status" value="1"/>
</dbReference>
<feature type="coiled-coil region" evidence="22">
    <location>
        <begin position="679"/>
        <end position="713"/>
    </location>
</feature>
<keyword evidence="8" id="KW-0732">Signal</keyword>
<evidence type="ECO:0000256" key="4">
    <source>
        <dbReference type="ARBA" id="ARBA00022475"/>
    </source>
</evidence>
<dbReference type="Gene3D" id="3.30.565.10">
    <property type="entry name" value="Histidine kinase-like ATPase, C-terminal domain"/>
    <property type="match status" value="1"/>
</dbReference>
<evidence type="ECO:0000313" key="26">
    <source>
        <dbReference type="EMBL" id="MBC3880267.1"/>
    </source>
</evidence>
<keyword evidence="12" id="KW-1133">Transmembrane helix</keyword>
<feature type="modified residue" description="Phosphohistidine" evidence="20">
    <location>
        <position position="1326"/>
    </location>
</feature>
<dbReference type="Pfam" id="PF01627">
    <property type="entry name" value="Hpt"/>
    <property type="match status" value="1"/>
</dbReference>
<dbReference type="SUPFAM" id="SSF55874">
    <property type="entry name" value="ATPase domain of HSP90 chaperone/DNA topoisomerase II/histidine kinase"/>
    <property type="match status" value="1"/>
</dbReference>
<dbReference type="InterPro" id="IPR003594">
    <property type="entry name" value="HATPase_dom"/>
</dbReference>
<evidence type="ECO:0000256" key="13">
    <source>
        <dbReference type="ARBA" id="ARBA00023012"/>
    </source>
</evidence>
<feature type="domain" description="Response regulatory" evidence="24">
    <location>
        <begin position="1126"/>
        <end position="1245"/>
    </location>
</feature>
<dbReference type="Pfam" id="PF00072">
    <property type="entry name" value="Response_reg"/>
    <property type="match status" value="1"/>
</dbReference>
<evidence type="ECO:0000313" key="27">
    <source>
        <dbReference type="Proteomes" id="UP000627446"/>
    </source>
</evidence>
<dbReference type="SMART" id="SM00387">
    <property type="entry name" value="HATPase_c"/>
    <property type="match status" value="1"/>
</dbReference>
<keyword evidence="4" id="KW-1003">Cell membrane</keyword>
<dbReference type="InterPro" id="IPR011990">
    <property type="entry name" value="TPR-like_helical_dom_sf"/>
</dbReference>
<evidence type="ECO:0000256" key="7">
    <source>
        <dbReference type="ARBA" id="ARBA00022692"/>
    </source>
</evidence>
<dbReference type="Gene3D" id="1.25.40.10">
    <property type="entry name" value="Tetratricopeptide repeat domain"/>
    <property type="match status" value="1"/>
</dbReference>
<keyword evidence="22" id="KW-0175">Coiled coil</keyword>
<evidence type="ECO:0000256" key="10">
    <source>
        <dbReference type="ARBA" id="ARBA00022777"/>
    </source>
</evidence>
<dbReference type="SUPFAM" id="SSF47384">
    <property type="entry name" value="Homodimeric domain of signal transducing histidine kinase"/>
    <property type="match status" value="1"/>
</dbReference>
<dbReference type="Gene3D" id="1.10.287.130">
    <property type="match status" value="1"/>
</dbReference>
<comment type="catalytic activity">
    <reaction evidence="1">
        <text>ATP + protein L-histidine = ADP + protein N-phospho-L-histidine.</text>
        <dbReference type="EC" id="2.7.13.3"/>
    </reaction>
</comment>
<dbReference type="PANTHER" id="PTHR45339:SF1">
    <property type="entry name" value="HYBRID SIGNAL TRANSDUCTION HISTIDINE KINASE J"/>
    <property type="match status" value="1"/>
</dbReference>
<name>A0A923HPV2_9BURK</name>
<proteinExistence type="predicted"/>
<dbReference type="EMBL" id="JACOFZ010000001">
    <property type="protein sequence ID" value="MBC3880267.1"/>
    <property type="molecule type" value="Genomic_DNA"/>
</dbReference>
<keyword evidence="14" id="KW-0843">Virulence</keyword>
<keyword evidence="13" id="KW-0902">Two-component regulatory system</keyword>
<keyword evidence="15" id="KW-0472">Membrane</keyword>
<dbReference type="InterPro" id="IPR029016">
    <property type="entry name" value="GAF-like_dom_sf"/>
</dbReference>
<comment type="caution">
    <text evidence="26">The sequence shown here is derived from an EMBL/GenBank/DDBJ whole genome shotgun (WGS) entry which is preliminary data.</text>
</comment>
<dbReference type="PRINTS" id="PR00344">
    <property type="entry name" value="BCTRLSENSOR"/>
</dbReference>
<dbReference type="Gene3D" id="1.20.120.160">
    <property type="entry name" value="HPT domain"/>
    <property type="match status" value="1"/>
</dbReference>
<dbReference type="Gene3D" id="3.40.50.2300">
    <property type="match status" value="1"/>
</dbReference>
<dbReference type="PROSITE" id="PS50110">
    <property type="entry name" value="RESPONSE_REGULATORY"/>
    <property type="match status" value="1"/>
</dbReference>
<dbReference type="Pfam" id="PF02518">
    <property type="entry name" value="HATPase_c"/>
    <property type="match status" value="1"/>
</dbReference>
<dbReference type="GO" id="GO:0005524">
    <property type="term" value="F:ATP binding"/>
    <property type="evidence" value="ECO:0007669"/>
    <property type="project" value="UniProtKB-KW"/>
</dbReference>
<keyword evidence="7" id="KW-0812">Transmembrane</keyword>
<accession>A0A923HPV2</accession>
<evidence type="ECO:0000256" key="11">
    <source>
        <dbReference type="ARBA" id="ARBA00022840"/>
    </source>
</evidence>
<keyword evidence="5 21" id="KW-0597">Phosphoprotein</keyword>
<keyword evidence="27" id="KW-1185">Reference proteome</keyword>
<comment type="subcellular location">
    <subcellularLocation>
        <location evidence="2">Cell membrane</location>
        <topology evidence="2">Multi-pass membrane protein</topology>
    </subcellularLocation>
</comment>
<dbReference type="CDD" id="cd16922">
    <property type="entry name" value="HATPase_EvgS-ArcB-TorS-like"/>
    <property type="match status" value="1"/>
</dbReference>
<dbReference type="InterPro" id="IPR001789">
    <property type="entry name" value="Sig_transdc_resp-reg_receiver"/>
</dbReference>
<dbReference type="InterPro" id="IPR036890">
    <property type="entry name" value="HATPase_C_sf"/>
</dbReference>
<keyword evidence="9" id="KW-0547">Nucleotide-binding</keyword>
<evidence type="ECO:0000256" key="6">
    <source>
        <dbReference type="ARBA" id="ARBA00022679"/>
    </source>
</evidence>
<evidence type="ECO:0000259" key="23">
    <source>
        <dbReference type="PROSITE" id="PS50109"/>
    </source>
</evidence>
<dbReference type="InterPro" id="IPR003661">
    <property type="entry name" value="HisK_dim/P_dom"/>
</dbReference>
<evidence type="ECO:0000256" key="5">
    <source>
        <dbReference type="ARBA" id="ARBA00022553"/>
    </source>
</evidence>
<dbReference type="FunFam" id="1.10.287.130:FF:000002">
    <property type="entry name" value="Two-component osmosensing histidine kinase"/>
    <property type="match status" value="1"/>
</dbReference>
<dbReference type="SUPFAM" id="SSF52172">
    <property type="entry name" value="CheY-like"/>
    <property type="match status" value="1"/>
</dbReference>
<dbReference type="SUPFAM" id="SSF47226">
    <property type="entry name" value="Histidine-containing phosphotransfer domain, HPT domain"/>
    <property type="match status" value="1"/>
</dbReference>
<evidence type="ECO:0000256" key="8">
    <source>
        <dbReference type="ARBA" id="ARBA00022729"/>
    </source>
</evidence>
<gene>
    <name evidence="26" type="ORF">H8K36_02675</name>
</gene>
<comment type="function">
    <text evidence="16">Member of the two-component regulatory system BvgS/BvgA. Phosphorylates BvgA via a four-step phosphorelay in response to environmental signals.</text>
</comment>
<dbReference type="PANTHER" id="PTHR45339">
    <property type="entry name" value="HYBRID SIGNAL TRANSDUCTION HISTIDINE KINASE J"/>
    <property type="match status" value="1"/>
</dbReference>
<dbReference type="Gene3D" id="3.30.450.40">
    <property type="match status" value="1"/>
</dbReference>
<dbReference type="GO" id="GO:0005886">
    <property type="term" value="C:plasma membrane"/>
    <property type="evidence" value="ECO:0007669"/>
    <property type="project" value="UniProtKB-SubCell"/>
</dbReference>
<evidence type="ECO:0000256" key="3">
    <source>
        <dbReference type="ARBA" id="ARBA00012438"/>
    </source>
</evidence>
<dbReference type="SUPFAM" id="SSF55781">
    <property type="entry name" value="GAF domain-like"/>
    <property type="match status" value="1"/>
</dbReference>
<dbReference type="EC" id="2.7.13.3" evidence="3"/>
<dbReference type="InterPro" id="IPR036641">
    <property type="entry name" value="HPT_dom_sf"/>
</dbReference>
<dbReference type="Pfam" id="PF00512">
    <property type="entry name" value="HisKA"/>
    <property type="match status" value="1"/>
</dbReference>
<evidence type="ECO:0000259" key="24">
    <source>
        <dbReference type="PROSITE" id="PS50110"/>
    </source>
</evidence>
<evidence type="ECO:0000256" key="20">
    <source>
        <dbReference type="PROSITE-ProRule" id="PRU00110"/>
    </source>
</evidence>
<organism evidence="26 27">
    <name type="scientific">Undibacterium nitidum</name>
    <dbReference type="NCBI Taxonomy" id="2762298"/>
    <lineage>
        <taxon>Bacteria</taxon>
        <taxon>Pseudomonadati</taxon>
        <taxon>Pseudomonadota</taxon>
        <taxon>Betaproteobacteria</taxon>
        <taxon>Burkholderiales</taxon>
        <taxon>Oxalobacteraceae</taxon>
        <taxon>Undibacterium</taxon>
    </lineage>
</organism>
<keyword evidence="6" id="KW-0808">Transferase</keyword>
<dbReference type="RefSeq" id="WP_186915206.1">
    <property type="nucleotide sequence ID" value="NZ_JACOFZ010000001.1"/>
</dbReference>
<dbReference type="CDD" id="cd17546">
    <property type="entry name" value="REC_hyHK_CKI1_RcsC-like"/>
    <property type="match status" value="1"/>
</dbReference>
<protein>
    <recommendedName>
        <fullName evidence="18">Sensory/regulatory protein RpfC</fullName>
        <ecNumber evidence="3">2.7.13.3</ecNumber>
    </recommendedName>
    <alternativeName>
        <fullName evidence="19">Virulence sensor protein BvgS</fullName>
    </alternativeName>
</protein>
<evidence type="ECO:0000256" key="12">
    <source>
        <dbReference type="ARBA" id="ARBA00022989"/>
    </source>
</evidence>
<dbReference type="SMART" id="SM00065">
    <property type="entry name" value="GAF"/>
    <property type="match status" value="1"/>
</dbReference>
<dbReference type="InterPro" id="IPR004358">
    <property type="entry name" value="Sig_transdc_His_kin-like_C"/>
</dbReference>
<evidence type="ECO:0000259" key="25">
    <source>
        <dbReference type="PROSITE" id="PS50894"/>
    </source>
</evidence>
<keyword evidence="10" id="KW-0418">Kinase</keyword>
<dbReference type="InterPro" id="IPR008207">
    <property type="entry name" value="Sig_transdc_His_kin_Hpt_dom"/>
</dbReference>
<dbReference type="InterPro" id="IPR011006">
    <property type="entry name" value="CheY-like_superfamily"/>
</dbReference>
<evidence type="ECO:0000256" key="2">
    <source>
        <dbReference type="ARBA" id="ARBA00004651"/>
    </source>
</evidence>
<evidence type="ECO:0000256" key="9">
    <source>
        <dbReference type="ARBA" id="ARBA00022741"/>
    </source>
</evidence>
<dbReference type="GO" id="GO:0000155">
    <property type="term" value="F:phosphorelay sensor kinase activity"/>
    <property type="evidence" value="ECO:0007669"/>
    <property type="project" value="InterPro"/>
</dbReference>
<dbReference type="SMART" id="SM00388">
    <property type="entry name" value="HisKA"/>
    <property type="match status" value="1"/>
</dbReference>
<dbReference type="FunFam" id="3.30.565.10:FF:000010">
    <property type="entry name" value="Sensor histidine kinase RcsC"/>
    <property type="match status" value="1"/>
</dbReference>
<dbReference type="SMART" id="SM00448">
    <property type="entry name" value="REC"/>
    <property type="match status" value="1"/>
</dbReference>
<evidence type="ECO:0000256" key="14">
    <source>
        <dbReference type="ARBA" id="ARBA00023026"/>
    </source>
</evidence>
<evidence type="ECO:0000256" key="1">
    <source>
        <dbReference type="ARBA" id="ARBA00000085"/>
    </source>
</evidence>
<dbReference type="CDD" id="cd00088">
    <property type="entry name" value="HPT"/>
    <property type="match status" value="1"/>
</dbReference>
<evidence type="ECO:0000256" key="19">
    <source>
        <dbReference type="ARBA" id="ARBA00070152"/>
    </source>
</evidence>
<dbReference type="InterPro" id="IPR036097">
    <property type="entry name" value="HisK_dim/P_sf"/>
</dbReference>
<dbReference type="InterPro" id="IPR003018">
    <property type="entry name" value="GAF"/>
</dbReference>
<dbReference type="SMART" id="SM00028">
    <property type="entry name" value="TPR"/>
    <property type="match status" value="4"/>
</dbReference>
<dbReference type="PROSITE" id="PS50894">
    <property type="entry name" value="HPT"/>
    <property type="match status" value="1"/>
</dbReference>
<comment type="subunit">
    <text evidence="17">At low DSF concentrations, interacts with RpfF.</text>
</comment>
<feature type="domain" description="HPt" evidence="25">
    <location>
        <begin position="1287"/>
        <end position="1385"/>
    </location>
</feature>
<keyword evidence="11" id="KW-0067">ATP-binding</keyword>
<sequence>MELYASSEELFRLESIYPSLRDQEKLHTLLAVTWHLRQRDSQRALFQVDEIEQILASNDESKIERISQEHEIRTRLNLIRAEIYALLGDIPYAELLLKQSKFELSSQNDIRGLGDASIVEATIAISVGNTHREAEACKQALDLYTRCGDIERSEFAESWLIYAQAFIEPEEAKLEIARFLGSSRYANKPAIAAHLNAAEGVIHGRREPAKGARSYLRASGLAKQAGLTRLAIISSGNACEVFQNIGDLESATQAIEFALGLSKQAGWPALMGFCYAHLGRAQRLLGRIVQSRQTLQESLNFFPANYAGINKAIAFRELGETLLIDSDINAALAAFQDSITLFRAAESMDDLPHTLIRYARALSAANQIEPALNAIDEASRLCHKFNFAAISVSLHQVLAEIYSRHQLPPPENIKEPNAVIHFLEKALSAGDAIEGWQAPPDFFIMLSDAWADAQNLTKALTYAKQALAAERNENRLRVAYKTANIQDHHQTEKAQAEAQYHHLIAVAESNRARALQDTKDTLVKLSKIGQEITAKLESAAAFVAIHKHLQSLLDATSFCTYLVDPDQQQLVLVYGIKNQQYISTHRIPINHPDCMIALCARERREIRTNHAVEHRAPDDRNDELDNQSQLMAPLFAGERLLGVMIIGSAKENAYSDREQLIFTTISAYAAIALDNASVYQELQATQSELLLAIKKLEVAREKERLDREKAEEATKLKSEFLANMSHEIRTPMNAVIGMAYLALLTELNPKQREYIKKIQLAASSLLGIINDILDFSKIEAGKLEVEVTPFAIEEVVSQLLDITAQKAADKGLVLNIEIEQGLPSHYIGDPLRIGQVLMNLVNNAIKFTSAGEIKVRCESISGMPDGSDQIHIRFSVQDTGIGMTPEQKRRLFQPFTQGDGSTTRNYGGTGLGLSISKQLIELMGGSIQMESEYGKGSTFSFDIPLPLFASSLEKQKVNSDRLSVFLATEDIDLIKRINQIIVASNLTTDIQLQQVKDSAELIGFLNEELQKFRIHYLCIDSALETNQQIEICDHIFGDGPSLTLENIAFFENTDKDDASIAQSIAQKNRVEFLSRAPSQEDFFQFLDTEKLKKKVSSPNTLSGNNSHSTNQNLSFAKQVGMGNQARILLAEDNEFNQEIAVELLNKFGFEVVVAQNGQDAINLLSRHPEHHFDLILMDLEMPILDGHDATIQIRSMNHFDHLPIIALTAHAMKGTKDKCVAEGMQDYLTKPFNPDELFKTIQHWLQRASAKPTESNEHSKISVDHMALPSFVTIDTKRGLSSVANNQALYIKLLEKFRLGHQEPAAGKGFLSVEEIGTKEFQREVHTLKGQCATLGMSALASTCMELEKILGTQLNDFQSLQQAAKICAEINQALQETLRELDKFHLSTSSSTPIEKRTVEAQKFDDLLTKIKLLLESANIDAVEYFQQYQQQFERELSHTNFLQLNHALEHYDFDRALQILNT</sequence>
<feature type="modified residue" description="4-aspartylphosphate" evidence="21">
    <location>
        <position position="1178"/>
    </location>
</feature>
<dbReference type="InterPro" id="IPR019734">
    <property type="entry name" value="TPR_rpt"/>
</dbReference>
<evidence type="ECO:0000256" key="17">
    <source>
        <dbReference type="ARBA" id="ARBA00064003"/>
    </source>
</evidence>
<evidence type="ECO:0000256" key="15">
    <source>
        <dbReference type="ARBA" id="ARBA00023136"/>
    </source>
</evidence>
<dbReference type="SUPFAM" id="SSF48452">
    <property type="entry name" value="TPR-like"/>
    <property type="match status" value="2"/>
</dbReference>
<dbReference type="InterPro" id="IPR005467">
    <property type="entry name" value="His_kinase_dom"/>
</dbReference>
<evidence type="ECO:0000256" key="16">
    <source>
        <dbReference type="ARBA" id="ARBA00058004"/>
    </source>
</evidence>
<evidence type="ECO:0000256" key="22">
    <source>
        <dbReference type="SAM" id="Coils"/>
    </source>
</evidence>
<evidence type="ECO:0000256" key="18">
    <source>
        <dbReference type="ARBA" id="ARBA00068150"/>
    </source>
</evidence>
<dbReference type="Proteomes" id="UP000627446">
    <property type="component" value="Unassembled WGS sequence"/>
</dbReference>
<reference evidence="26" key="1">
    <citation type="submission" date="2020-08" db="EMBL/GenBank/DDBJ databases">
        <title>Novel species isolated from subtropical streams in China.</title>
        <authorList>
            <person name="Lu H."/>
        </authorList>
    </citation>
    <scope>NUCLEOTIDE SEQUENCE</scope>
    <source>
        <strain evidence="26">LX22W</strain>
    </source>
</reference>
<dbReference type="Pfam" id="PF13185">
    <property type="entry name" value="GAF_2"/>
    <property type="match status" value="1"/>
</dbReference>
<evidence type="ECO:0000256" key="21">
    <source>
        <dbReference type="PROSITE-ProRule" id="PRU00169"/>
    </source>
</evidence>
<feature type="domain" description="Histidine kinase" evidence="23">
    <location>
        <begin position="723"/>
        <end position="947"/>
    </location>
</feature>